<comment type="caution">
    <text evidence="3">The sequence shown here is derived from an EMBL/GenBank/DDBJ whole genome shotgun (WGS) entry which is preliminary data.</text>
</comment>
<evidence type="ECO:0000256" key="2">
    <source>
        <dbReference type="SAM" id="Phobius"/>
    </source>
</evidence>
<keyword evidence="2" id="KW-0812">Transmembrane</keyword>
<sequence>MTVLDTKHKRKSAAITAIILLLMLFAIFNYGLKYLDPPEEYGLAINFGDSDVGSGEPVENTKKALNQQEVKKEEVVEEVKVMPNDTSKEEVVTDETSKEITVVEKKEVKKVPVKEVVKKEVPKEIPKPSKETTDALNSLLNGTSSDGSPKGEGDDKKEGVKGNENGDPNSNKYYGNEGTGSGGNYNLAGRKALSKPIEQPDCQEEGIVVVKITVDKNGKVISAVAGIKGSTNTAACLLKPAKEAALRTTWNADEKAPANQTGTIIYKFTLTK</sequence>
<evidence type="ECO:0000256" key="1">
    <source>
        <dbReference type="SAM" id="MobiDB-lite"/>
    </source>
</evidence>
<name>A0A2S7WU20_9FLAO</name>
<evidence type="ECO:0000313" key="3">
    <source>
        <dbReference type="EMBL" id="PQJ81078.1"/>
    </source>
</evidence>
<keyword evidence="2" id="KW-0472">Membrane</keyword>
<gene>
    <name evidence="3" type="ORF">BTO16_00070</name>
</gene>
<feature type="compositionally biased region" description="Basic and acidic residues" evidence="1">
    <location>
        <begin position="121"/>
        <end position="133"/>
    </location>
</feature>
<feature type="transmembrane region" description="Helical" evidence="2">
    <location>
        <begin position="12"/>
        <end position="32"/>
    </location>
</feature>
<dbReference type="Proteomes" id="UP000239068">
    <property type="component" value="Unassembled WGS sequence"/>
</dbReference>
<dbReference type="OrthoDB" id="676306at2"/>
<reference evidence="3 4" key="1">
    <citation type="submission" date="2016-12" db="EMBL/GenBank/DDBJ databases">
        <title>Trade-off between light-utilization and light-protection in marine flavobacteria.</title>
        <authorList>
            <person name="Kumagai Y."/>
            <person name="Yoshizawa S."/>
            <person name="Kogure K."/>
            <person name="Iwasaki W."/>
        </authorList>
    </citation>
    <scope>NUCLEOTIDE SEQUENCE [LARGE SCALE GENOMIC DNA]</scope>
    <source>
        <strain evidence="3 4">ATCC 43844</strain>
    </source>
</reference>
<proteinExistence type="predicted"/>
<feature type="region of interest" description="Disordered" evidence="1">
    <location>
        <begin position="121"/>
        <end position="178"/>
    </location>
</feature>
<feature type="compositionally biased region" description="Basic and acidic residues" evidence="1">
    <location>
        <begin position="149"/>
        <end position="161"/>
    </location>
</feature>
<accession>A0A2S7WU20</accession>
<dbReference type="RefSeq" id="WP_105019657.1">
    <property type="nucleotide sequence ID" value="NZ_MSCM01000001.1"/>
</dbReference>
<dbReference type="EMBL" id="MSCM01000001">
    <property type="protein sequence ID" value="PQJ81078.1"/>
    <property type="molecule type" value="Genomic_DNA"/>
</dbReference>
<organism evidence="3 4">
    <name type="scientific">Polaribacter glomeratus</name>
    <dbReference type="NCBI Taxonomy" id="102"/>
    <lineage>
        <taxon>Bacteria</taxon>
        <taxon>Pseudomonadati</taxon>
        <taxon>Bacteroidota</taxon>
        <taxon>Flavobacteriia</taxon>
        <taxon>Flavobacteriales</taxon>
        <taxon>Flavobacteriaceae</taxon>
    </lineage>
</organism>
<protein>
    <submittedName>
        <fullName evidence="3">Energy transducer TonB</fullName>
    </submittedName>
</protein>
<keyword evidence="4" id="KW-1185">Reference proteome</keyword>
<feature type="compositionally biased region" description="Polar residues" evidence="1">
    <location>
        <begin position="134"/>
        <end position="143"/>
    </location>
</feature>
<keyword evidence="2" id="KW-1133">Transmembrane helix</keyword>
<evidence type="ECO:0000313" key="4">
    <source>
        <dbReference type="Proteomes" id="UP000239068"/>
    </source>
</evidence>
<dbReference type="AlphaFoldDB" id="A0A2S7WU20"/>